<keyword evidence="1" id="KW-0812">Transmembrane</keyword>
<name>A0A2M6WAK1_9BACT</name>
<evidence type="ECO:0000256" key="1">
    <source>
        <dbReference type="SAM" id="Phobius"/>
    </source>
</evidence>
<dbReference type="InterPro" id="IPR045584">
    <property type="entry name" value="Pilin-like"/>
</dbReference>
<evidence type="ECO:0000313" key="3">
    <source>
        <dbReference type="Proteomes" id="UP000231464"/>
    </source>
</evidence>
<proteinExistence type="predicted"/>
<evidence type="ECO:0000313" key="2">
    <source>
        <dbReference type="EMBL" id="PIT89833.1"/>
    </source>
</evidence>
<protein>
    <recommendedName>
        <fullName evidence="4">General secretion pathway GspH domain-containing protein</fullName>
    </recommendedName>
</protein>
<keyword evidence="1" id="KW-1133">Transmembrane helix</keyword>
<comment type="caution">
    <text evidence="2">The sequence shown here is derived from an EMBL/GenBank/DDBJ whole genome shotgun (WGS) entry which is preliminary data.</text>
</comment>
<gene>
    <name evidence="2" type="ORF">COU23_01800</name>
</gene>
<sequence length="182" mass="19799">MIFFQKKFFSDQQGFTALELVIVAGIMAFLLVLVLSNFRGFEQRSALDGETDKLASVLRQAQIWALTGQTSSATRYSYGVHLAKCASGSCVYILFRDTETGGNKLYDAGEEVVSYTLPQGVYVDSLTPNISNQSDIVFLAPLGLVYINGAVSASEEAIVLKHTTGRQKSVTVNRVSGQINVQ</sequence>
<dbReference type="AlphaFoldDB" id="A0A2M6WAK1"/>
<feature type="transmembrane region" description="Helical" evidence="1">
    <location>
        <begin position="15"/>
        <end position="35"/>
    </location>
</feature>
<dbReference type="EMBL" id="PFBP01000029">
    <property type="protein sequence ID" value="PIT89833.1"/>
    <property type="molecule type" value="Genomic_DNA"/>
</dbReference>
<accession>A0A2M6WAK1</accession>
<reference evidence="3" key="1">
    <citation type="submission" date="2017-09" db="EMBL/GenBank/DDBJ databases">
        <title>Depth-based differentiation of microbial function through sediment-hosted aquifers and enrichment of novel symbionts in the deep terrestrial subsurface.</title>
        <authorList>
            <person name="Probst A.J."/>
            <person name="Ladd B."/>
            <person name="Jarett J.K."/>
            <person name="Geller-Mcgrath D.E."/>
            <person name="Sieber C.M.K."/>
            <person name="Emerson J.B."/>
            <person name="Anantharaman K."/>
            <person name="Thomas B.C."/>
            <person name="Malmstrom R."/>
            <person name="Stieglmeier M."/>
            <person name="Klingl A."/>
            <person name="Woyke T."/>
            <person name="Ryan C.M."/>
            <person name="Banfield J.F."/>
        </authorList>
    </citation>
    <scope>NUCLEOTIDE SEQUENCE [LARGE SCALE GENOMIC DNA]</scope>
</reference>
<keyword evidence="1" id="KW-0472">Membrane</keyword>
<dbReference type="Proteomes" id="UP000231464">
    <property type="component" value="Unassembled WGS sequence"/>
</dbReference>
<evidence type="ECO:0008006" key="4">
    <source>
        <dbReference type="Google" id="ProtNLM"/>
    </source>
</evidence>
<organism evidence="2 3">
    <name type="scientific">Candidatus Kuenenbacteria bacterium CG10_big_fil_rev_8_21_14_0_10_36_11</name>
    <dbReference type="NCBI Taxonomy" id="1974618"/>
    <lineage>
        <taxon>Bacteria</taxon>
        <taxon>Candidatus Kueneniibacteriota</taxon>
    </lineage>
</organism>
<dbReference type="SUPFAM" id="SSF54523">
    <property type="entry name" value="Pili subunits"/>
    <property type="match status" value="1"/>
</dbReference>